<gene>
    <name evidence="1" type="ORF">H9867_00345</name>
</gene>
<reference evidence="1" key="1">
    <citation type="journal article" date="2021" name="PeerJ">
        <title>Extensive microbial diversity within the chicken gut microbiome revealed by metagenomics and culture.</title>
        <authorList>
            <person name="Gilroy R."/>
            <person name="Ravi A."/>
            <person name="Getino M."/>
            <person name="Pursley I."/>
            <person name="Horton D.L."/>
            <person name="Alikhan N.F."/>
            <person name="Baker D."/>
            <person name="Gharbi K."/>
            <person name="Hall N."/>
            <person name="Watson M."/>
            <person name="Adriaenssens E.M."/>
            <person name="Foster-Nyarko E."/>
            <person name="Jarju S."/>
            <person name="Secka A."/>
            <person name="Antonio M."/>
            <person name="Oren A."/>
            <person name="Chaudhuri R.R."/>
            <person name="La Ragione R."/>
            <person name="Hildebrand F."/>
            <person name="Pallen M.J."/>
        </authorList>
    </citation>
    <scope>NUCLEOTIDE SEQUENCE</scope>
    <source>
        <strain evidence="1">4376</strain>
    </source>
</reference>
<evidence type="ECO:0000313" key="1">
    <source>
        <dbReference type="EMBL" id="HIW94929.1"/>
    </source>
</evidence>
<dbReference type="SUPFAM" id="SSF56300">
    <property type="entry name" value="Metallo-dependent phosphatases"/>
    <property type="match status" value="1"/>
</dbReference>
<comment type="caution">
    <text evidence="1">The sequence shown here is derived from an EMBL/GenBank/DDBJ whole genome shotgun (WGS) entry which is preliminary data.</text>
</comment>
<dbReference type="InterPro" id="IPR029052">
    <property type="entry name" value="Metallo-depent_PP-like"/>
</dbReference>
<dbReference type="EMBL" id="DXFZ01000005">
    <property type="protein sequence ID" value="HIW94929.1"/>
    <property type="molecule type" value="Genomic_DNA"/>
</dbReference>
<name>A0A9D1RWE8_9CORY</name>
<reference evidence="1" key="2">
    <citation type="submission" date="2021-04" db="EMBL/GenBank/DDBJ databases">
        <authorList>
            <person name="Gilroy R."/>
        </authorList>
    </citation>
    <scope>NUCLEOTIDE SEQUENCE</scope>
    <source>
        <strain evidence="1">4376</strain>
    </source>
</reference>
<proteinExistence type="predicted"/>
<accession>A0A9D1RWE8</accession>
<evidence type="ECO:0000313" key="2">
    <source>
        <dbReference type="Proteomes" id="UP000824189"/>
    </source>
</evidence>
<organism evidence="1 2">
    <name type="scientific">Candidatus Corynebacterium gallistercoris</name>
    <dbReference type="NCBI Taxonomy" id="2838530"/>
    <lineage>
        <taxon>Bacteria</taxon>
        <taxon>Bacillati</taxon>
        <taxon>Actinomycetota</taxon>
        <taxon>Actinomycetes</taxon>
        <taxon>Mycobacteriales</taxon>
        <taxon>Corynebacteriaceae</taxon>
        <taxon>Corynebacterium</taxon>
    </lineage>
</organism>
<dbReference type="AlphaFoldDB" id="A0A9D1RWE8"/>
<dbReference type="Proteomes" id="UP000824189">
    <property type="component" value="Unassembled WGS sequence"/>
</dbReference>
<protein>
    <submittedName>
        <fullName evidence="1">Metallophosphoesterase</fullName>
    </submittedName>
</protein>
<dbReference type="Gene3D" id="3.60.21.10">
    <property type="match status" value="1"/>
</dbReference>
<sequence>MFLSYEINILTNGIRSGLDQPAIVEGHSGNNQRTANGGPLPTTWYTSDLHLGHPFVAGLRGFEDVEAHDRLILNNLTSALTANLQHGDTLWLMGDISSGWGPQERRALELLDTTLAPLRDQGLSAHLIAGNHDSCHPLFTDSAAAQSRFLKVFDSVQPFQYKQWNDQDVWLCHFPRPGFDHEAMHSRHDPLRLDVPHLLHGHLHSATPVTAPGQVDIGVDAWDLAPVEESQVMELVFG</sequence>